<keyword evidence="2 5" id="KW-0812">Transmembrane</keyword>
<evidence type="ECO:0000256" key="5">
    <source>
        <dbReference type="SAM" id="Phobius"/>
    </source>
</evidence>
<sequence>MTSGPTLPAERTSLAWTRTGLAAATNGSLLLLRTLTGEASVLDRVLVVAAFAVAWLAVVLGQVRSRALVAGRRPGDRAPAVLGVLVAVLCLATVLVVPAGG</sequence>
<feature type="transmembrane region" description="Helical" evidence="5">
    <location>
        <begin position="80"/>
        <end position="100"/>
    </location>
</feature>
<evidence type="ECO:0000313" key="8">
    <source>
        <dbReference type="Proteomes" id="UP001373496"/>
    </source>
</evidence>
<organism evidence="7 8">
    <name type="scientific">Klenkia terrae</name>
    <dbReference type="NCBI Taxonomy" id="1052259"/>
    <lineage>
        <taxon>Bacteria</taxon>
        <taxon>Bacillati</taxon>
        <taxon>Actinomycetota</taxon>
        <taxon>Actinomycetes</taxon>
        <taxon>Geodermatophilales</taxon>
        <taxon>Geodermatophilaceae</taxon>
        <taxon>Klenkia</taxon>
    </lineage>
</organism>
<reference evidence="7 8" key="1">
    <citation type="submission" date="2024-03" db="EMBL/GenBank/DDBJ databases">
        <title>Draft genome sequence of Klenkia terrae.</title>
        <authorList>
            <person name="Duangmal K."/>
            <person name="Chantavorakit T."/>
        </authorList>
    </citation>
    <scope>NUCLEOTIDE SEQUENCE [LARGE SCALE GENOMIC DNA]</scope>
    <source>
        <strain evidence="7 8">JCM 17786</strain>
    </source>
</reference>
<dbReference type="EMBL" id="JBAPLV010000011">
    <property type="protein sequence ID" value="MEI4279175.1"/>
    <property type="molecule type" value="Genomic_DNA"/>
</dbReference>
<evidence type="ECO:0000256" key="1">
    <source>
        <dbReference type="ARBA" id="ARBA00004127"/>
    </source>
</evidence>
<evidence type="ECO:0000256" key="2">
    <source>
        <dbReference type="ARBA" id="ARBA00022692"/>
    </source>
</evidence>
<dbReference type="InterPro" id="IPR003807">
    <property type="entry name" value="DUF202"/>
</dbReference>
<evidence type="ECO:0000256" key="4">
    <source>
        <dbReference type="ARBA" id="ARBA00023136"/>
    </source>
</evidence>
<keyword evidence="3 5" id="KW-1133">Transmembrane helix</keyword>
<keyword evidence="8" id="KW-1185">Reference proteome</keyword>
<accession>A0ABU8E6K4</accession>
<comment type="caution">
    <text evidence="7">The sequence shown here is derived from an EMBL/GenBank/DDBJ whole genome shotgun (WGS) entry which is preliminary data.</text>
</comment>
<feature type="transmembrane region" description="Helical" evidence="5">
    <location>
        <begin position="41"/>
        <end position="60"/>
    </location>
</feature>
<evidence type="ECO:0000313" key="7">
    <source>
        <dbReference type="EMBL" id="MEI4279175.1"/>
    </source>
</evidence>
<proteinExistence type="predicted"/>
<gene>
    <name evidence="7" type="ORF">UXQ13_11935</name>
</gene>
<evidence type="ECO:0000259" key="6">
    <source>
        <dbReference type="Pfam" id="PF02656"/>
    </source>
</evidence>
<name>A0ABU8E6K4_9ACTN</name>
<evidence type="ECO:0000256" key="3">
    <source>
        <dbReference type="ARBA" id="ARBA00022989"/>
    </source>
</evidence>
<comment type="subcellular location">
    <subcellularLocation>
        <location evidence="1">Endomembrane system</location>
        <topology evidence="1">Multi-pass membrane protein</topology>
    </subcellularLocation>
</comment>
<dbReference type="Pfam" id="PF02656">
    <property type="entry name" value="DUF202"/>
    <property type="match status" value="1"/>
</dbReference>
<feature type="domain" description="DUF202" evidence="6">
    <location>
        <begin position="5"/>
        <end position="67"/>
    </location>
</feature>
<protein>
    <submittedName>
        <fullName evidence="7">DUF202 domain-containing protein</fullName>
    </submittedName>
</protein>
<dbReference type="Proteomes" id="UP001373496">
    <property type="component" value="Unassembled WGS sequence"/>
</dbReference>
<dbReference type="RefSeq" id="WP_336392363.1">
    <property type="nucleotide sequence ID" value="NZ_JBAPLV010000011.1"/>
</dbReference>
<keyword evidence="4 5" id="KW-0472">Membrane</keyword>